<organism evidence="2 3">
    <name type="scientific">Parthenolecanium corni</name>
    <dbReference type="NCBI Taxonomy" id="536013"/>
    <lineage>
        <taxon>Eukaryota</taxon>
        <taxon>Metazoa</taxon>
        <taxon>Ecdysozoa</taxon>
        <taxon>Arthropoda</taxon>
        <taxon>Hexapoda</taxon>
        <taxon>Insecta</taxon>
        <taxon>Pterygota</taxon>
        <taxon>Neoptera</taxon>
        <taxon>Paraneoptera</taxon>
        <taxon>Hemiptera</taxon>
        <taxon>Sternorrhyncha</taxon>
        <taxon>Coccoidea</taxon>
        <taxon>Coccidae</taxon>
        <taxon>Parthenolecanium</taxon>
    </lineage>
</organism>
<dbReference type="GO" id="GO:0003676">
    <property type="term" value="F:nucleic acid binding"/>
    <property type="evidence" value="ECO:0007669"/>
    <property type="project" value="InterPro"/>
</dbReference>
<protein>
    <recommendedName>
        <fullName evidence="1">Integrase catalytic domain-containing protein</fullName>
    </recommendedName>
</protein>
<keyword evidence="3" id="KW-1185">Reference proteome</keyword>
<dbReference type="SUPFAM" id="SSF56672">
    <property type="entry name" value="DNA/RNA polymerases"/>
    <property type="match status" value="1"/>
</dbReference>
<dbReference type="GO" id="GO:0015074">
    <property type="term" value="P:DNA integration"/>
    <property type="evidence" value="ECO:0007669"/>
    <property type="project" value="InterPro"/>
</dbReference>
<sequence>MVAEVVPASALAYSVQQTVITDLFRKFIEVPLADTAFYEPRLHIPRVEILLGAEYYEAVLLNMTRNYKDLILRNTQFGWTITGPMQTWESKESVSQSKFCNLTVQCVQEQLAQFMKLEEPTKSKVAFWQAPRIADPEAIMDVESTTRMICPEGMDQAKYCVQHFEATHIRTNEYFQVSYPYVLDQDEALICNRREAVGNLLHTEKKRKSIEPEYNEFMEEYQQLDHMIEVLDPRKKPAGYFIPHQAVIRPSSTTTSTRVVFNASSRTKSGYSLNDVLATGPSIQPDLFDILVKFRTFRFAFCADITKMYRCVWLDPKDRTFQHILWRCNEAESIREFELNTITYGTVPASFMATMCLEIIGGKEHDQYVEKCIAIAVLGLIWTPRMDNFRVKIPESLKSFSCDNVRLIERLMLSVQACIFDPLGFIAPVIIRGKLMLQQVWKEKKDWNDLASAELRGEFVKYMQEIPQLEEFVVPRQYSELGTAGKKKLIAFCGESLLCCFLFTGNLREQDTNLECKPPKTNVCFLSAALGASNFVDIVDTFTSFLKLIRTVARILRLLDRKNFKCMSLSALELLMSQNVIIRLIQRSVFPKDYSRLEKSQFLASRSRLRSYAPSLDANGVILVRGRIQNAQVSYNKANPVILPAYCLFTKMLIRHFHNLYFHTGNLFLYNLLSAKYHFIGGMGKVIKSVLRSCVTCARYRKESVQQVFGDLPESRVVENAPFAVTGVDFSGPFNCKPMITRSKVRFKVHAAVFVCFAIKAVHIEVASGLSTEAFLAVFQRFIARRGLPHTVWSYNGTNFRGTASHLSFAEPKISDFVANNGISWQFNPPRAPHRGGIWEVAVKSAKHHMH</sequence>
<proteinExistence type="predicted"/>
<dbReference type="InterPro" id="IPR036397">
    <property type="entry name" value="RNaseH_sf"/>
</dbReference>
<dbReference type="PANTHER" id="PTHR47331">
    <property type="entry name" value="PHD-TYPE DOMAIN-CONTAINING PROTEIN"/>
    <property type="match status" value="1"/>
</dbReference>
<dbReference type="GO" id="GO:0071897">
    <property type="term" value="P:DNA biosynthetic process"/>
    <property type="evidence" value="ECO:0007669"/>
    <property type="project" value="UniProtKB-ARBA"/>
</dbReference>
<dbReference type="InterPro" id="IPR012337">
    <property type="entry name" value="RNaseH-like_sf"/>
</dbReference>
<dbReference type="InterPro" id="IPR001584">
    <property type="entry name" value="Integrase_cat-core"/>
</dbReference>
<comment type="caution">
    <text evidence="2">The sequence shown here is derived from an EMBL/GenBank/DDBJ whole genome shotgun (WGS) entry which is preliminary data.</text>
</comment>
<dbReference type="EMBL" id="JBBCAQ010000002">
    <property type="protein sequence ID" value="KAK7605138.1"/>
    <property type="molecule type" value="Genomic_DNA"/>
</dbReference>
<dbReference type="SUPFAM" id="SSF53098">
    <property type="entry name" value="Ribonuclease H-like"/>
    <property type="match status" value="1"/>
</dbReference>
<dbReference type="Gene3D" id="3.30.420.10">
    <property type="entry name" value="Ribonuclease H-like superfamily/Ribonuclease H"/>
    <property type="match status" value="1"/>
</dbReference>
<gene>
    <name evidence="2" type="ORF">V9T40_006996</name>
</gene>
<feature type="domain" description="Integrase catalytic" evidence="1">
    <location>
        <begin position="718"/>
        <end position="851"/>
    </location>
</feature>
<dbReference type="Proteomes" id="UP001367676">
    <property type="component" value="Unassembled WGS sequence"/>
</dbReference>
<accession>A0AAN9U4I4</accession>
<dbReference type="AlphaFoldDB" id="A0AAN9U4I4"/>
<dbReference type="InterPro" id="IPR008042">
    <property type="entry name" value="Retrotrans_Pao"/>
</dbReference>
<reference evidence="2 3" key="1">
    <citation type="submission" date="2024-03" db="EMBL/GenBank/DDBJ databases">
        <title>Adaptation during the transition from Ophiocordyceps entomopathogen to insect associate is accompanied by gene loss and intensified selection.</title>
        <authorList>
            <person name="Ward C.M."/>
            <person name="Onetto C.A."/>
            <person name="Borneman A.R."/>
        </authorList>
    </citation>
    <scope>NUCLEOTIDE SEQUENCE [LARGE SCALE GENOMIC DNA]</scope>
    <source>
        <strain evidence="2">AWRI1</strain>
        <tissue evidence="2">Single Adult Female</tissue>
    </source>
</reference>
<name>A0AAN9U4I4_9HEMI</name>
<dbReference type="GO" id="GO:0042575">
    <property type="term" value="C:DNA polymerase complex"/>
    <property type="evidence" value="ECO:0007669"/>
    <property type="project" value="UniProtKB-ARBA"/>
</dbReference>
<evidence type="ECO:0000313" key="3">
    <source>
        <dbReference type="Proteomes" id="UP001367676"/>
    </source>
</evidence>
<evidence type="ECO:0000259" key="1">
    <source>
        <dbReference type="PROSITE" id="PS50994"/>
    </source>
</evidence>
<dbReference type="Pfam" id="PF05380">
    <property type="entry name" value="Peptidase_A17"/>
    <property type="match status" value="1"/>
</dbReference>
<dbReference type="InterPro" id="IPR043502">
    <property type="entry name" value="DNA/RNA_pol_sf"/>
</dbReference>
<dbReference type="PROSITE" id="PS50994">
    <property type="entry name" value="INTEGRASE"/>
    <property type="match status" value="1"/>
</dbReference>
<evidence type="ECO:0000313" key="2">
    <source>
        <dbReference type="EMBL" id="KAK7605138.1"/>
    </source>
</evidence>